<protein>
    <recommendedName>
        <fullName evidence="5">DNA repair protein RAD50</fullName>
    </recommendedName>
</protein>
<dbReference type="GO" id="GO:0003691">
    <property type="term" value="F:double-stranded telomeric DNA binding"/>
    <property type="evidence" value="ECO:0007669"/>
    <property type="project" value="TreeGrafter"/>
</dbReference>
<evidence type="ECO:0000256" key="7">
    <source>
        <dbReference type="ARBA" id="ARBA00022723"/>
    </source>
</evidence>
<dbReference type="GO" id="GO:0046872">
    <property type="term" value="F:metal ion binding"/>
    <property type="evidence" value="ECO:0007669"/>
    <property type="project" value="UniProtKB-KW"/>
</dbReference>
<evidence type="ECO:0000256" key="3">
    <source>
        <dbReference type="ARBA" id="ARBA00004286"/>
    </source>
</evidence>
<comment type="caution">
    <text evidence="17">The sequence shown here is derived from an EMBL/GenBank/DDBJ whole genome shotgun (WGS) entry which is preliminary data.</text>
</comment>
<keyword evidence="10" id="KW-0862">Zinc</keyword>
<evidence type="ECO:0000256" key="15">
    <source>
        <dbReference type="SAM" id="Coils"/>
    </source>
</evidence>
<feature type="coiled-coil region" evidence="15">
    <location>
        <begin position="840"/>
        <end position="895"/>
    </location>
</feature>
<dbReference type="PANTHER" id="PTHR18867:SF12">
    <property type="entry name" value="DNA REPAIR PROTEIN RAD50"/>
    <property type="match status" value="1"/>
</dbReference>
<evidence type="ECO:0000259" key="16">
    <source>
        <dbReference type="Pfam" id="PF13476"/>
    </source>
</evidence>
<evidence type="ECO:0000256" key="6">
    <source>
        <dbReference type="ARBA" id="ARBA00022454"/>
    </source>
</evidence>
<keyword evidence="8" id="KW-0227">DNA damage</keyword>
<dbReference type="Pfam" id="PF13476">
    <property type="entry name" value="AAA_23"/>
    <property type="match status" value="1"/>
</dbReference>
<evidence type="ECO:0000313" key="17">
    <source>
        <dbReference type="EMBL" id="PVV01925.1"/>
    </source>
</evidence>
<dbReference type="GO" id="GO:0007004">
    <property type="term" value="P:telomere maintenance via telomerase"/>
    <property type="evidence" value="ECO:0007669"/>
    <property type="project" value="TreeGrafter"/>
</dbReference>
<keyword evidence="6" id="KW-0158">Chromosome</keyword>
<dbReference type="FunFam" id="3.40.50.300:FF:001195">
    <property type="entry name" value="DNA repair protein rad50"/>
    <property type="match status" value="1"/>
</dbReference>
<evidence type="ECO:0000256" key="11">
    <source>
        <dbReference type="ARBA" id="ARBA00023054"/>
    </source>
</evidence>
<dbReference type="GO" id="GO:0016887">
    <property type="term" value="F:ATP hydrolysis activity"/>
    <property type="evidence" value="ECO:0007669"/>
    <property type="project" value="InterPro"/>
</dbReference>
<dbReference type="GO" id="GO:0006302">
    <property type="term" value="P:double-strand break repair"/>
    <property type="evidence" value="ECO:0007669"/>
    <property type="project" value="InterPro"/>
</dbReference>
<reference evidence="17 18" key="1">
    <citation type="journal article" date="2018" name="MBio">
        <title>Comparative Genomics Reveals the Core Gene Toolbox for the Fungus-Insect Symbiosis.</title>
        <authorList>
            <person name="Wang Y."/>
            <person name="Stata M."/>
            <person name="Wang W."/>
            <person name="Stajich J.E."/>
            <person name="White M.M."/>
            <person name="Moncalvo J.M."/>
        </authorList>
    </citation>
    <scope>NUCLEOTIDE SEQUENCE [LARGE SCALE GENOMIC DNA]</scope>
    <source>
        <strain evidence="17 18">SC-DP-2</strain>
    </source>
</reference>
<comment type="similarity">
    <text evidence="4">Belongs to the SMC family. RAD50 subfamily.</text>
</comment>
<comment type="subcellular location">
    <subcellularLocation>
        <location evidence="3">Chromosome</location>
    </subcellularLocation>
    <subcellularLocation>
        <location evidence="2">Nucleus</location>
    </subcellularLocation>
</comment>
<keyword evidence="13" id="KW-0539">Nucleus</keyword>
<name>A0A2T9ZBI4_9FUNG</name>
<dbReference type="GO" id="GO:0043047">
    <property type="term" value="F:single-stranded telomeric DNA binding"/>
    <property type="evidence" value="ECO:0007669"/>
    <property type="project" value="TreeGrafter"/>
</dbReference>
<comment type="cofactor">
    <cofactor evidence="1">
        <name>Zn(2+)</name>
        <dbReference type="ChEBI" id="CHEBI:29105"/>
    </cofactor>
</comment>
<keyword evidence="7" id="KW-0479">Metal-binding</keyword>
<feature type="coiled-coil region" evidence="15">
    <location>
        <begin position="583"/>
        <end position="645"/>
    </location>
</feature>
<evidence type="ECO:0000256" key="5">
    <source>
        <dbReference type="ARBA" id="ARBA00017893"/>
    </source>
</evidence>
<dbReference type="OrthoDB" id="18797at2759"/>
<feature type="domain" description="Rad50/SbcC-type AAA" evidence="16">
    <location>
        <begin position="6"/>
        <end position="235"/>
    </location>
</feature>
<dbReference type="FunFam" id="3.40.50.300:FF:000947">
    <property type="entry name" value="DNA repair protein RAD50"/>
    <property type="match status" value="1"/>
</dbReference>
<gene>
    <name evidence="17" type="ORF">BB560_003635</name>
</gene>
<comment type="catalytic activity">
    <reaction evidence="14">
        <text>ATP + H2O = ADP + phosphate + H(+)</text>
        <dbReference type="Rhea" id="RHEA:13065"/>
        <dbReference type="ChEBI" id="CHEBI:15377"/>
        <dbReference type="ChEBI" id="CHEBI:15378"/>
        <dbReference type="ChEBI" id="CHEBI:30616"/>
        <dbReference type="ChEBI" id="CHEBI:43474"/>
        <dbReference type="ChEBI" id="CHEBI:456216"/>
    </reaction>
</comment>
<evidence type="ECO:0000256" key="2">
    <source>
        <dbReference type="ARBA" id="ARBA00004123"/>
    </source>
</evidence>
<accession>A0A2T9ZBI4</accession>
<feature type="coiled-coil region" evidence="15">
    <location>
        <begin position="288"/>
        <end position="329"/>
    </location>
</feature>
<proteinExistence type="inferred from homology"/>
<evidence type="ECO:0000256" key="8">
    <source>
        <dbReference type="ARBA" id="ARBA00022763"/>
    </source>
</evidence>
<dbReference type="GO" id="GO:0030870">
    <property type="term" value="C:Mre11 complex"/>
    <property type="evidence" value="ECO:0007669"/>
    <property type="project" value="TreeGrafter"/>
</dbReference>
<evidence type="ECO:0000256" key="9">
    <source>
        <dbReference type="ARBA" id="ARBA00022801"/>
    </source>
</evidence>
<feature type="coiled-coil region" evidence="15">
    <location>
        <begin position="962"/>
        <end position="1016"/>
    </location>
</feature>
<dbReference type="GO" id="GO:0051880">
    <property type="term" value="F:G-quadruplex DNA binding"/>
    <property type="evidence" value="ECO:0007669"/>
    <property type="project" value="TreeGrafter"/>
</dbReference>
<keyword evidence="18" id="KW-1185">Reference proteome</keyword>
<dbReference type="GO" id="GO:0000794">
    <property type="term" value="C:condensed nuclear chromosome"/>
    <property type="evidence" value="ECO:0007669"/>
    <property type="project" value="TreeGrafter"/>
</dbReference>
<keyword evidence="11 15" id="KW-0175">Coiled coil</keyword>
<dbReference type="EMBL" id="MBFS01000698">
    <property type="protein sequence ID" value="PVV01925.1"/>
    <property type="molecule type" value="Genomic_DNA"/>
</dbReference>
<dbReference type="GO" id="GO:0070192">
    <property type="term" value="P:chromosome organization involved in meiotic cell cycle"/>
    <property type="evidence" value="ECO:0007669"/>
    <property type="project" value="TreeGrafter"/>
</dbReference>
<dbReference type="InterPro" id="IPR027417">
    <property type="entry name" value="P-loop_NTPase"/>
</dbReference>
<keyword evidence="12" id="KW-0234">DNA repair</keyword>
<evidence type="ECO:0000256" key="12">
    <source>
        <dbReference type="ARBA" id="ARBA00023204"/>
    </source>
</evidence>
<sequence>MSVIEKLLIRGIRSFDPEEPSVIEFYSPLTLIVGRNGSGKTTIIECLKYATTGELPPNSKGGAFVHDPKLAGETAVKAQVKLKFKNINNKDMVCTRSLQVTQKKTTVSMQTLEGVLYIAPNKETGQEKISISTKCAELDVEMPLQLGISKAILENVIFCHQEDSNWPLSEPVALKKRFDDIFSATRYTKAVDALKKLRKDQAVDFKILSNDLKHLEENKRKSDKIKREISGLLTKSDEIAEEIKTLQADEKSFQDTIDEFSTTTREFLDTDAEMLKTLHEKNITEKNLNETTEHLEILDLSIDELEKIISEQETEKNNLQKTIDNLNSKISMKVSKVNELQTSINENQINMGKYEILQNTFNNNVKRRSDICSLIYSENREQIILFNSQDKLDASSENLDFENKCLAETIYNYVKTQYEYFTNLAMQDNGKLNRIENEFLSEKNDFNILNAEKRQLLNQLDIQKGQKHNEIAKLEGLIQDQGTLQAELLSLKNSLGTEKIYLADSIIEREKLDFATKSNSIKSELELIDEEVVDISCDSARAQSSSELIGKSELILDSINAKTKSLDTLITKLGKYVLDDPKNADFKDMRDDIKNQIKDLDANISSTSSICRDLDIELASKKDKLASMKDNLTQFNSELADLERDLIVSVTGNEYEAEISSVQKNVEKVSELIAKNKSITVLYKSFFDEVMFKQSCPLCFRSWDNPDDKEKFTESLKTKIMNVPSSVQDSETELVSLQGSLNKLKSIQPSIYRARNLRDCIIPELVSSISDLSQDILTLSSKTAEKSAENKDLENKKADLSETLKLLEEIINLSASLKTEKDEYNKITIKINTEGSTKSSADYAELLNNLQKKSRELRTQLDLNSQKTLEIQKKISKHENNISQYQNQIQRIEQKISLNSSYLQKKNDLFEETKEIKKRVVDILNSIEIEEKSFESKESEYLNSKKSVQLDIDLNSSKSNEMKSHLDNLSSLNNDIAKSEEEMDIQALFASTKANIDELKSQIHTINGEIDILRVKLSDNEIWKNNYEQKVRKVHDNIKVKKLQDEILSLDQTIEKINLKKVEMNDAILGMIKLYRDQKYISFQDSNKRVKKSEADDFDTTLRRYCEIEELFMDSKTKNELVEAESLSKKRGFSNIDKSYGNENFKFTVTLELINLIKSKLRSYLDSLATTKASLIGEKKQIETQIQHFKNDIKANYKDIDSLYIEKMIAYKSLELAQEDLEKYSKGLDNAIMMYHSMKMQEINKIIRELWVNTYMADDIDTIEIRSESEKTKLNRSYNYRVVMIKGGQVIDMRGRCSAGQKLLAALIIRLALAETFAMNCGILALDEPTTNLDEANIESLARSLSRIIASRQYKSKFQFVIITHDEEFLNMLGKSDLTDYYWKVYKNQK</sequence>
<dbReference type="SUPFAM" id="SSF52540">
    <property type="entry name" value="P-loop containing nucleoside triphosphate hydrolases"/>
    <property type="match status" value="2"/>
</dbReference>
<evidence type="ECO:0000313" key="18">
    <source>
        <dbReference type="Proteomes" id="UP000245609"/>
    </source>
</evidence>
<dbReference type="InterPro" id="IPR038729">
    <property type="entry name" value="Rad50/SbcC_AAA"/>
</dbReference>
<dbReference type="Pfam" id="PF13558">
    <property type="entry name" value="SbcC_Walker_B"/>
    <property type="match status" value="1"/>
</dbReference>
<dbReference type="GO" id="GO:0000722">
    <property type="term" value="P:telomere maintenance via recombination"/>
    <property type="evidence" value="ECO:0007669"/>
    <property type="project" value="TreeGrafter"/>
</dbReference>
<dbReference type="PANTHER" id="PTHR18867">
    <property type="entry name" value="RAD50"/>
    <property type="match status" value="1"/>
</dbReference>
<evidence type="ECO:0000256" key="10">
    <source>
        <dbReference type="ARBA" id="ARBA00022833"/>
    </source>
</evidence>
<evidence type="ECO:0000256" key="4">
    <source>
        <dbReference type="ARBA" id="ARBA00009439"/>
    </source>
</evidence>
<dbReference type="Proteomes" id="UP000245609">
    <property type="component" value="Unassembled WGS sequence"/>
</dbReference>
<evidence type="ECO:0000256" key="13">
    <source>
        <dbReference type="ARBA" id="ARBA00023242"/>
    </source>
</evidence>
<dbReference type="Gene3D" id="3.40.50.300">
    <property type="entry name" value="P-loop containing nucleotide triphosphate hydrolases"/>
    <property type="match status" value="2"/>
</dbReference>
<evidence type="ECO:0000256" key="14">
    <source>
        <dbReference type="ARBA" id="ARBA00049360"/>
    </source>
</evidence>
<organism evidence="17 18">
    <name type="scientific">Smittium megazygosporum</name>
    <dbReference type="NCBI Taxonomy" id="133381"/>
    <lineage>
        <taxon>Eukaryota</taxon>
        <taxon>Fungi</taxon>
        <taxon>Fungi incertae sedis</taxon>
        <taxon>Zoopagomycota</taxon>
        <taxon>Kickxellomycotina</taxon>
        <taxon>Harpellomycetes</taxon>
        <taxon>Harpellales</taxon>
        <taxon>Legeriomycetaceae</taxon>
        <taxon>Smittium</taxon>
    </lineage>
</organism>
<dbReference type="STRING" id="133381.A0A2T9ZBI4"/>
<feature type="coiled-coil region" evidence="15">
    <location>
        <begin position="783"/>
        <end position="810"/>
    </location>
</feature>
<keyword evidence="9" id="KW-0378">Hydrolase</keyword>
<evidence type="ECO:0000256" key="1">
    <source>
        <dbReference type="ARBA" id="ARBA00001947"/>
    </source>
</evidence>